<sequence length="59" mass="6060">MADDGGGRVAAAPATGGARGKVVRDRSRGRRGFRPVARQGAPPSAAGGNHGIRRILRIK</sequence>
<feature type="region of interest" description="Disordered" evidence="1">
    <location>
        <begin position="1"/>
        <end position="59"/>
    </location>
</feature>
<proteinExistence type="predicted"/>
<accession>A0ABP9GAC9</accession>
<protein>
    <submittedName>
        <fullName evidence="2">Uncharacterized protein</fullName>
    </submittedName>
</protein>
<evidence type="ECO:0000313" key="3">
    <source>
        <dbReference type="Proteomes" id="UP001499993"/>
    </source>
</evidence>
<reference evidence="3" key="1">
    <citation type="journal article" date="2019" name="Int. J. Syst. Evol. Microbiol.">
        <title>The Global Catalogue of Microorganisms (GCM) 10K type strain sequencing project: providing services to taxonomists for standard genome sequencing and annotation.</title>
        <authorList>
            <consortium name="The Broad Institute Genomics Platform"/>
            <consortium name="The Broad Institute Genome Sequencing Center for Infectious Disease"/>
            <person name="Wu L."/>
            <person name="Ma J."/>
        </authorList>
    </citation>
    <scope>NUCLEOTIDE SEQUENCE [LARGE SCALE GENOMIC DNA]</scope>
    <source>
        <strain evidence="3">JCM 18123</strain>
    </source>
</reference>
<dbReference type="EMBL" id="BAABIK010000003">
    <property type="protein sequence ID" value="GAA4930615.1"/>
    <property type="molecule type" value="Genomic_DNA"/>
</dbReference>
<evidence type="ECO:0000256" key="1">
    <source>
        <dbReference type="SAM" id="MobiDB-lite"/>
    </source>
</evidence>
<evidence type="ECO:0000313" key="2">
    <source>
        <dbReference type="EMBL" id="GAA4930615.1"/>
    </source>
</evidence>
<keyword evidence="3" id="KW-1185">Reference proteome</keyword>
<name>A0ABP9GAC9_9ACTN</name>
<organism evidence="2 3">
    <name type="scientific">Streptomonospora halophila</name>
    <dbReference type="NCBI Taxonomy" id="427369"/>
    <lineage>
        <taxon>Bacteria</taxon>
        <taxon>Bacillati</taxon>
        <taxon>Actinomycetota</taxon>
        <taxon>Actinomycetes</taxon>
        <taxon>Streptosporangiales</taxon>
        <taxon>Nocardiopsidaceae</taxon>
        <taxon>Streptomonospora</taxon>
    </lineage>
</organism>
<gene>
    <name evidence="2" type="ORF">GCM10023224_07940</name>
</gene>
<dbReference type="Proteomes" id="UP001499993">
    <property type="component" value="Unassembled WGS sequence"/>
</dbReference>
<comment type="caution">
    <text evidence="2">The sequence shown here is derived from an EMBL/GenBank/DDBJ whole genome shotgun (WGS) entry which is preliminary data.</text>
</comment>